<sequence length="135" mass="14602">MKKSISYVALLALLLSLGACNNKKTDEATPPAAQAEEAIDNTATQPDTTVVPQAEEATQQDARITVSGTVTEVNRGKDGYTATLKAADGKEYKATISIPNLTDPKEYRSVEKGETIKVEGEFYGDDNMIKVEKLY</sequence>
<keyword evidence="2" id="KW-0732">Signal</keyword>
<proteinExistence type="predicted"/>
<protein>
    <recommendedName>
        <fullName evidence="5">tRNA_anti-like</fullName>
    </recommendedName>
</protein>
<name>A0ABW8Z136_9FLAO</name>
<feature type="chain" id="PRO_5046795695" description="tRNA_anti-like" evidence="2">
    <location>
        <begin position="22"/>
        <end position="135"/>
    </location>
</feature>
<gene>
    <name evidence="3" type="ORF">ABS766_12040</name>
</gene>
<organism evidence="3 4">
    <name type="scientific">Flavobacterium rhizosphaerae</name>
    <dbReference type="NCBI Taxonomy" id="3163298"/>
    <lineage>
        <taxon>Bacteria</taxon>
        <taxon>Pseudomonadati</taxon>
        <taxon>Bacteroidota</taxon>
        <taxon>Flavobacteriia</taxon>
        <taxon>Flavobacteriales</taxon>
        <taxon>Flavobacteriaceae</taxon>
        <taxon>Flavobacterium</taxon>
    </lineage>
</organism>
<feature type="signal peptide" evidence="2">
    <location>
        <begin position="1"/>
        <end position="21"/>
    </location>
</feature>
<keyword evidence="4" id="KW-1185">Reference proteome</keyword>
<evidence type="ECO:0000256" key="2">
    <source>
        <dbReference type="SAM" id="SignalP"/>
    </source>
</evidence>
<dbReference type="PROSITE" id="PS51257">
    <property type="entry name" value="PROKAR_LIPOPROTEIN"/>
    <property type="match status" value="1"/>
</dbReference>
<dbReference type="EMBL" id="JBELPZ010000012">
    <property type="protein sequence ID" value="MFL9845150.1"/>
    <property type="molecule type" value="Genomic_DNA"/>
</dbReference>
<evidence type="ECO:0000256" key="1">
    <source>
        <dbReference type="SAM" id="MobiDB-lite"/>
    </source>
</evidence>
<feature type="region of interest" description="Disordered" evidence="1">
    <location>
        <begin position="24"/>
        <end position="45"/>
    </location>
</feature>
<reference evidence="3 4" key="1">
    <citation type="submission" date="2024-06" db="EMBL/GenBank/DDBJ databases">
        <authorList>
            <person name="Kaempfer P."/>
            <person name="Viver T."/>
        </authorList>
    </citation>
    <scope>NUCLEOTIDE SEQUENCE [LARGE SCALE GENOMIC DNA]</scope>
    <source>
        <strain evidence="3 4">ST-119</strain>
    </source>
</reference>
<dbReference type="Proteomes" id="UP001629156">
    <property type="component" value="Unassembled WGS sequence"/>
</dbReference>
<evidence type="ECO:0008006" key="5">
    <source>
        <dbReference type="Google" id="ProtNLM"/>
    </source>
</evidence>
<dbReference type="RefSeq" id="WP_408085418.1">
    <property type="nucleotide sequence ID" value="NZ_JBELPZ010000012.1"/>
</dbReference>
<comment type="caution">
    <text evidence="3">The sequence shown here is derived from an EMBL/GenBank/DDBJ whole genome shotgun (WGS) entry which is preliminary data.</text>
</comment>
<evidence type="ECO:0000313" key="4">
    <source>
        <dbReference type="Proteomes" id="UP001629156"/>
    </source>
</evidence>
<evidence type="ECO:0000313" key="3">
    <source>
        <dbReference type="EMBL" id="MFL9845150.1"/>
    </source>
</evidence>
<accession>A0ABW8Z136</accession>